<keyword evidence="3" id="KW-1003">Cell membrane</keyword>
<gene>
    <name evidence="10" type="ORF">H8S11_08345</name>
</gene>
<dbReference type="InterPro" id="IPR000515">
    <property type="entry name" value="MetI-like"/>
</dbReference>
<proteinExistence type="inferred from homology"/>
<dbReference type="SUPFAM" id="SSF161098">
    <property type="entry name" value="MetI-like"/>
    <property type="match status" value="1"/>
</dbReference>
<keyword evidence="6 8" id="KW-1133">Transmembrane helix</keyword>
<dbReference type="AlphaFoldDB" id="A0A8J6J1W5"/>
<feature type="domain" description="ABC transmembrane type-1" evidence="9">
    <location>
        <begin position="10"/>
        <end position="203"/>
    </location>
</feature>
<evidence type="ECO:0000313" key="11">
    <source>
        <dbReference type="Proteomes" id="UP000628736"/>
    </source>
</evidence>
<dbReference type="GO" id="GO:0043190">
    <property type="term" value="C:ATP-binding cassette (ABC) transporter complex"/>
    <property type="evidence" value="ECO:0007669"/>
    <property type="project" value="InterPro"/>
</dbReference>
<dbReference type="RefSeq" id="WP_147570857.1">
    <property type="nucleotide sequence ID" value="NZ_JACOPO010000004.1"/>
</dbReference>
<evidence type="ECO:0000256" key="6">
    <source>
        <dbReference type="ARBA" id="ARBA00022989"/>
    </source>
</evidence>
<keyword evidence="2 8" id="KW-0813">Transport</keyword>
<keyword evidence="4 8" id="KW-0812">Transmembrane</keyword>
<dbReference type="PANTHER" id="PTHR30614">
    <property type="entry name" value="MEMBRANE COMPONENT OF AMINO ACID ABC TRANSPORTER"/>
    <property type="match status" value="1"/>
</dbReference>
<dbReference type="PANTHER" id="PTHR30614:SF0">
    <property type="entry name" value="L-CYSTINE TRANSPORT SYSTEM PERMEASE PROTEIN TCYL"/>
    <property type="match status" value="1"/>
</dbReference>
<evidence type="ECO:0000256" key="7">
    <source>
        <dbReference type="ARBA" id="ARBA00023136"/>
    </source>
</evidence>
<name>A0A8J6J1W5_9FIRM</name>
<sequence length="213" mass="24014">MSFQTVNVMLGKSFLLNCQIFFVTLLLALPLGLIVSFGSISRWKPLSGVSRLYVYLMRSTPLMLQLAIVYYLPGFLNPGHMLPRMTAACLAFVLNYAAYFSEIFRGGIQGVPRGQQEAGQVLGMTKGQIFYHVTLLQVIKRIVPPMGNEIITLIKDTSLANFIMVKEVIAMAKEFGNKAMIWPLFYAGVFFLVFNGLVTFLLSRTEKKLDYFR</sequence>
<dbReference type="EMBL" id="JACOPO010000004">
    <property type="protein sequence ID" value="MBC5722819.1"/>
    <property type="molecule type" value="Genomic_DNA"/>
</dbReference>
<evidence type="ECO:0000256" key="4">
    <source>
        <dbReference type="ARBA" id="ARBA00022692"/>
    </source>
</evidence>
<evidence type="ECO:0000259" key="9">
    <source>
        <dbReference type="PROSITE" id="PS50928"/>
    </source>
</evidence>
<evidence type="ECO:0000313" key="10">
    <source>
        <dbReference type="EMBL" id="MBC5722819.1"/>
    </source>
</evidence>
<comment type="caution">
    <text evidence="10">The sequence shown here is derived from an EMBL/GenBank/DDBJ whole genome shotgun (WGS) entry which is preliminary data.</text>
</comment>
<feature type="transmembrane region" description="Helical" evidence="8">
    <location>
        <begin position="181"/>
        <end position="203"/>
    </location>
</feature>
<keyword evidence="7 8" id="KW-0472">Membrane</keyword>
<evidence type="ECO:0000256" key="1">
    <source>
        <dbReference type="ARBA" id="ARBA00004651"/>
    </source>
</evidence>
<comment type="subcellular location">
    <subcellularLocation>
        <location evidence="1 8">Cell membrane</location>
        <topology evidence="1 8">Multi-pass membrane protein</topology>
    </subcellularLocation>
</comment>
<evidence type="ECO:0000256" key="3">
    <source>
        <dbReference type="ARBA" id="ARBA00022475"/>
    </source>
</evidence>
<comment type="similarity">
    <text evidence="8">Belongs to the binding-protein-dependent transport system permease family.</text>
</comment>
<dbReference type="CDD" id="cd06261">
    <property type="entry name" value="TM_PBP2"/>
    <property type="match status" value="1"/>
</dbReference>
<dbReference type="PROSITE" id="PS50928">
    <property type="entry name" value="ABC_TM1"/>
    <property type="match status" value="1"/>
</dbReference>
<dbReference type="InterPro" id="IPR035906">
    <property type="entry name" value="MetI-like_sf"/>
</dbReference>
<dbReference type="GO" id="GO:0006865">
    <property type="term" value="P:amino acid transport"/>
    <property type="evidence" value="ECO:0007669"/>
    <property type="project" value="UniProtKB-KW"/>
</dbReference>
<dbReference type="InterPro" id="IPR010065">
    <property type="entry name" value="AA_ABC_transptr_permease_3TM"/>
</dbReference>
<evidence type="ECO:0000256" key="2">
    <source>
        <dbReference type="ARBA" id="ARBA00022448"/>
    </source>
</evidence>
<dbReference type="GO" id="GO:0022857">
    <property type="term" value="F:transmembrane transporter activity"/>
    <property type="evidence" value="ECO:0007669"/>
    <property type="project" value="InterPro"/>
</dbReference>
<dbReference type="Proteomes" id="UP000628736">
    <property type="component" value="Unassembled WGS sequence"/>
</dbReference>
<keyword evidence="5" id="KW-0029">Amino-acid transport</keyword>
<reference evidence="10" key="1">
    <citation type="submission" date="2020-08" db="EMBL/GenBank/DDBJ databases">
        <title>Genome public.</title>
        <authorList>
            <person name="Liu C."/>
            <person name="Sun Q."/>
        </authorList>
    </citation>
    <scope>NUCLEOTIDE SEQUENCE</scope>
    <source>
        <strain evidence="10">NSJ-23</strain>
    </source>
</reference>
<evidence type="ECO:0000256" key="8">
    <source>
        <dbReference type="RuleBase" id="RU363032"/>
    </source>
</evidence>
<accession>A0A8J6J1W5</accession>
<protein>
    <submittedName>
        <fullName evidence="10">Amino acid ABC transporter permease</fullName>
    </submittedName>
</protein>
<dbReference type="Pfam" id="PF00528">
    <property type="entry name" value="BPD_transp_1"/>
    <property type="match status" value="1"/>
</dbReference>
<dbReference type="NCBIfam" id="TIGR01726">
    <property type="entry name" value="HEQRo_perm_3TM"/>
    <property type="match status" value="1"/>
</dbReference>
<evidence type="ECO:0000256" key="5">
    <source>
        <dbReference type="ARBA" id="ARBA00022970"/>
    </source>
</evidence>
<feature type="transmembrane region" description="Helical" evidence="8">
    <location>
        <begin position="52"/>
        <end position="73"/>
    </location>
</feature>
<dbReference type="Gene3D" id="1.10.3720.10">
    <property type="entry name" value="MetI-like"/>
    <property type="match status" value="1"/>
</dbReference>
<feature type="transmembrane region" description="Helical" evidence="8">
    <location>
        <begin position="20"/>
        <end position="40"/>
    </location>
</feature>
<keyword evidence="11" id="KW-1185">Reference proteome</keyword>
<organism evidence="10 11">
    <name type="scientific">Flintibacter hominis</name>
    <dbReference type="NCBI Taxonomy" id="2763048"/>
    <lineage>
        <taxon>Bacteria</taxon>
        <taxon>Bacillati</taxon>
        <taxon>Bacillota</taxon>
        <taxon>Clostridia</taxon>
        <taxon>Eubacteriales</taxon>
        <taxon>Flintibacter</taxon>
    </lineage>
</organism>
<dbReference type="InterPro" id="IPR043429">
    <property type="entry name" value="ArtM/GltK/GlnP/TcyL/YhdX-like"/>
</dbReference>